<dbReference type="Proteomes" id="UP000315295">
    <property type="component" value="Unassembled WGS sequence"/>
</dbReference>
<keyword evidence="2" id="KW-1185">Reference proteome</keyword>
<evidence type="ECO:0000313" key="2">
    <source>
        <dbReference type="Proteomes" id="UP000315295"/>
    </source>
</evidence>
<proteinExistence type="predicted"/>
<accession>A0A540K3A3</accession>
<evidence type="ECO:0000313" key="1">
    <source>
        <dbReference type="EMBL" id="TQD68736.1"/>
    </source>
</evidence>
<protein>
    <submittedName>
        <fullName evidence="1">Uncharacterized protein</fullName>
    </submittedName>
</protein>
<organism evidence="1 2">
    <name type="scientific">Malus baccata</name>
    <name type="common">Siberian crab apple</name>
    <name type="synonym">Pyrus baccata</name>
    <dbReference type="NCBI Taxonomy" id="106549"/>
    <lineage>
        <taxon>Eukaryota</taxon>
        <taxon>Viridiplantae</taxon>
        <taxon>Streptophyta</taxon>
        <taxon>Embryophyta</taxon>
        <taxon>Tracheophyta</taxon>
        <taxon>Spermatophyta</taxon>
        <taxon>Magnoliopsida</taxon>
        <taxon>eudicotyledons</taxon>
        <taxon>Gunneridae</taxon>
        <taxon>Pentapetalae</taxon>
        <taxon>rosids</taxon>
        <taxon>fabids</taxon>
        <taxon>Rosales</taxon>
        <taxon>Rosaceae</taxon>
        <taxon>Amygdaloideae</taxon>
        <taxon>Maleae</taxon>
        <taxon>Malus</taxon>
    </lineage>
</organism>
<gene>
    <name evidence="1" type="ORF">C1H46_045731</name>
</gene>
<comment type="caution">
    <text evidence="1">The sequence shown here is derived from an EMBL/GenBank/DDBJ whole genome shotgun (WGS) entry which is preliminary data.</text>
</comment>
<dbReference type="EMBL" id="VIEB01010307">
    <property type="protein sequence ID" value="TQD68736.1"/>
    <property type="molecule type" value="Genomic_DNA"/>
</dbReference>
<name>A0A540K3A3_MALBA</name>
<reference evidence="1 2" key="1">
    <citation type="journal article" date="2019" name="G3 (Bethesda)">
        <title>Sequencing of a Wild Apple (Malus baccata) Genome Unravels the Differences Between Cultivated and Wild Apple Species Regarding Disease Resistance and Cold Tolerance.</title>
        <authorList>
            <person name="Chen X."/>
        </authorList>
    </citation>
    <scope>NUCLEOTIDE SEQUENCE [LARGE SCALE GENOMIC DNA]</scope>
    <source>
        <strain evidence="2">cv. Shandingzi</strain>
        <tissue evidence="1">Leaves</tissue>
    </source>
</reference>
<dbReference type="AlphaFoldDB" id="A0A540K3A3"/>
<sequence>MRRYQGVTCKKPKIKAENCLPSLLSTNLRSNLPGSATWAGEREEYPLVRRQSGRIFNTGFEEIGENTRLREWKGCLCAEGVSGFGKGADLSSCLEAIRRPEVEEDKKESLRKGLWRRRRISPGTGFRVLFVGFQLG</sequence>